<dbReference type="RefSeq" id="WP_163677330.1">
    <property type="nucleotide sequence ID" value="NZ_JAAIYP010000034.1"/>
</dbReference>
<protein>
    <submittedName>
        <fullName evidence="1">Uncharacterized protein</fullName>
    </submittedName>
</protein>
<evidence type="ECO:0000313" key="2">
    <source>
        <dbReference type="Proteomes" id="UP000480684"/>
    </source>
</evidence>
<dbReference type="AlphaFoldDB" id="A0A7C9UWA3"/>
<proteinExistence type="predicted"/>
<sequence>MAITYPLALPTATGLRTLGWKPRSVVGVSQSPFTLSQQVYAHQGEAWAIEATLPPQIRSTAMEWVAWRLSLRGRFGTFLLGDPKGRMPRGTIAATGIAVHGAHSARTRELSLQGGEEGATVLAGDYLQLGNGEETRLHMVLTPAAFDVSGVLTTDVWPALRQDYADATELVTRNCVGVFRMASNIMAWDIDDLHHYGIDFAAEEAL</sequence>
<comment type="caution">
    <text evidence="1">The sequence shown here is derived from an EMBL/GenBank/DDBJ whole genome shotgun (WGS) entry which is preliminary data.</text>
</comment>
<dbReference type="Proteomes" id="UP000480684">
    <property type="component" value="Unassembled WGS sequence"/>
</dbReference>
<reference evidence="1 2" key="1">
    <citation type="submission" date="2020-02" db="EMBL/GenBank/DDBJ databases">
        <authorList>
            <person name="Dziuba M."/>
            <person name="Kuznetsov B."/>
            <person name="Mardanov A."/>
            <person name="Ravin N."/>
            <person name="Grouzdev D."/>
        </authorList>
    </citation>
    <scope>NUCLEOTIDE SEQUENCE [LARGE SCALE GENOMIC DNA]</scope>
    <source>
        <strain evidence="1 2">SpK</strain>
    </source>
</reference>
<dbReference type="EMBL" id="JAAIYP010000034">
    <property type="protein sequence ID" value="NFV79992.1"/>
    <property type="molecule type" value="Genomic_DNA"/>
</dbReference>
<accession>A0A7C9UWA3</accession>
<evidence type="ECO:0000313" key="1">
    <source>
        <dbReference type="EMBL" id="NFV79992.1"/>
    </source>
</evidence>
<gene>
    <name evidence="1" type="ORF">G4223_07705</name>
</gene>
<organism evidence="1 2">
    <name type="scientific">Magnetospirillum aberrantis SpK</name>
    <dbReference type="NCBI Taxonomy" id="908842"/>
    <lineage>
        <taxon>Bacteria</taxon>
        <taxon>Pseudomonadati</taxon>
        <taxon>Pseudomonadota</taxon>
        <taxon>Alphaproteobacteria</taxon>
        <taxon>Rhodospirillales</taxon>
        <taxon>Rhodospirillaceae</taxon>
        <taxon>Magnetospirillum</taxon>
    </lineage>
</organism>
<keyword evidence="2" id="KW-1185">Reference proteome</keyword>
<name>A0A7C9UWA3_9PROT</name>